<dbReference type="EMBL" id="JAEVFJ010000036">
    <property type="protein sequence ID" value="KAH8091381.1"/>
    <property type="molecule type" value="Genomic_DNA"/>
</dbReference>
<protein>
    <submittedName>
        <fullName evidence="2">Uncharacterized protein</fullName>
    </submittedName>
</protein>
<accession>A0A8K0UGY4</accession>
<feature type="signal peptide" evidence="1">
    <location>
        <begin position="1"/>
        <end position="18"/>
    </location>
</feature>
<gene>
    <name evidence="2" type="ORF">BXZ70DRAFT_909828</name>
</gene>
<proteinExistence type="predicted"/>
<evidence type="ECO:0000313" key="3">
    <source>
        <dbReference type="Proteomes" id="UP000813824"/>
    </source>
</evidence>
<keyword evidence="3" id="KW-1185">Reference proteome</keyword>
<dbReference type="Proteomes" id="UP000813824">
    <property type="component" value="Unassembled WGS sequence"/>
</dbReference>
<feature type="chain" id="PRO_5035434291" evidence="1">
    <location>
        <begin position="19"/>
        <end position="203"/>
    </location>
</feature>
<organism evidence="2 3">
    <name type="scientific">Cristinia sonorae</name>
    <dbReference type="NCBI Taxonomy" id="1940300"/>
    <lineage>
        <taxon>Eukaryota</taxon>
        <taxon>Fungi</taxon>
        <taxon>Dikarya</taxon>
        <taxon>Basidiomycota</taxon>
        <taxon>Agaricomycotina</taxon>
        <taxon>Agaricomycetes</taxon>
        <taxon>Agaricomycetidae</taxon>
        <taxon>Agaricales</taxon>
        <taxon>Pleurotineae</taxon>
        <taxon>Stephanosporaceae</taxon>
        <taxon>Cristinia</taxon>
    </lineage>
</organism>
<keyword evidence="1" id="KW-0732">Signal</keyword>
<comment type="caution">
    <text evidence="2">The sequence shown here is derived from an EMBL/GenBank/DDBJ whole genome shotgun (WGS) entry which is preliminary data.</text>
</comment>
<name>A0A8K0UGY4_9AGAR</name>
<dbReference type="AlphaFoldDB" id="A0A8K0UGY4"/>
<evidence type="ECO:0000313" key="2">
    <source>
        <dbReference type="EMBL" id="KAH8091381.1"/>
    </source>
</evidence>
<dbReference type="OrthoDB" id="3226519at2759"/>
<reference evidence="2" key="1">
    <citation type="journal article" date="2021" name="New Phytol.">
        <title>Evolutionary innovations through gain and loss of genes in the ectomycorrhizal Boletales.</title>
        <authorList>
            <person name="Wu G."/>
            <person name="Miyauchi S."/>
            <person name="Morin E."/>
            <person name="Kuo A."/>
            <person name="Drula E."/>
            <person name="Varga T."/>
            <person name="Kohler A."/>
            <person name="Feng B."/>
            <person name="Cao Y."/>
            <person name="Lipzen A."/>
            <person name="Daum C."/>
            <person name="Hundley H."/>
            <person name="Pangilinan J."/>
            <person name="Johnson J."/>
            <person name="Barry K."/>
            <person name="LaButti K."/>
            <person name="Ng V."/>
            <person name="Ahrendt S."/>
            <person name="Min B."/>
            <person name="Choi I.G."/>
            <person name="Park H."/>
            <person name="Plett J.M."/>
            <person name="Magnuson J."/>
            <person name="Spatafora J.W."/>
            <person name="Nagy L.G."/>
            <person name="Henrissat B."/>
            <person name="Grigoriev I.V."/>
            <person name="Yang Z.L."/>
            <person name="Xu J."/>
            <person name="Martin F.M."/>
        </authorList>
    </citation>
    <scope>NUCLEOTIDE SEQUENCE</scope>
    <source>
        <strain evidence="2">KKN 215</strain>
    </source>
</reference>
<sequence>MRSFITAIALAVLSTVFASEPVSGDVSALCQDPAVISESFIGENKDVKMTAYSCSNVVSPNGGGGNGTSNASPSPRAFDDFENTLTKRATNVCGATCDTHCFNPAGGGPDPNECHVISDALRYNGQNLGNVFNIPNNANVVRMQYASCYSFFVNQANQDLQYCRNDWASVLDYVAYNCQAQQNAHGGLCVARSQQWFIQIQHS</sequence>
<evidence type="ECO:0000256" key="1">
    <source>
        <dbReference type="SAM" id="SignalP"/>
    </source>
</evidence>